<evidence type="ECO:0008006" key="3">
    <source>
        <dbReference type="Google" id="ProtNLM"/>
    </source>
</evidence>
<proteinExistence type="predicted"/>
<reference evidence="1" key="1">
    <citation type="submission" date="2023-11" db="EMBL/GenBank/DDBJ databases">
        <authorList>
            <person name="De Vega J J."/>
            <person name="De Vega J J."/>
        </authorList>
    </citation>
    <scope>NUCLEOTIDE SEQUENCE</scope>
</reference>
<keyword evidence="2" id="KW-1185">Reference proteome</keyword>
<accession>A0AAD2JZX0</accession>
<dbReference type="Gene3D" id="3.80.10.10">
    <property type="entry name" value="Ribonuclease Inhibitor"/>
    <property type="match status" value="1"/>
</dbReference>
<sequence length="436" mass="49746">MRSSHNPLFAAVSEPARGWKVWGEEQNAYLSLFPLSETCKRLREFLKPLLFRTIHNWNVDGKRVWPRAIWPHAVEVNLRDHAARDLRFLQLTDDVYAPLSHMPLLTTVILRYNASVPSDALRCVGALSCLTSLEIHQARLDGPVPSSLDFPSLQRLLVSVSGFRGIVRASDIDRVAERAHVGSLLRCVSARLCFLHVSGDLLPDDFDDIRWPRLRTLIISEHTPATYLPVPALIAQMPQLQKLELLYAADMARTSDELHPPFIYGDPVDKTLTSALPFLTSLSLSNLAADDPIFSQLPLSLTGLHVHARRDPYYGEPRDFWDRGETALSNAEAMAIIDRVLHLSDLEELTIVLREYPTAELLEVSVFRFPRLTFLEASHTTYRLAREWQYDELWDARDPTKLAWLARLKQLQTLRILLDLLRNPAETEVYDRPIVE</sequence>
<gene>
    <name evidence="1" type="ORF">MYCIT1_LOCUS16176</name>
</gene>
<evidence type="ECO:0000313" key="1">
    <source>
        <dbReference type="EMBL" id="CAK5271255.1"/>
    </source>
</evidence>
<evidence type="ECO:0000313" key="2">
    <source>
        <dbReference type="Proteomes" id="UP001295794"/>
    </source>
</evidence>
<protein>
    <recommendedName>
        <fullName evidence="3">F-box domain-containing protein</fullName>
    </recommendedName>
</protein>
<dbReference type="SUPFAM" id="SSF52047">
    <property type="entry name" value="RNI-like"/>
    <property type="match status" value="1"/>
</dbReference>
<name>A0AAD2JZX0_9AGAR</name>
<organism evidence="1 2">
    <name type="scientific">Mycena citricolor</name>
    <dbReference type="NCBI Taxonomy" id="2018698"/>
    <lineage>
        <taxon>Eukaryota</taxon>
        <taxon>Fungi</taxon>
        <taxon>Dikarya</taxon>
        <taxon>Basidiomycota</taxon>
        <taxon>Agaricomycotina</taxon>
        <taxon>Agaricomycetes</taxon>
        <taxon>Agaricomycetidae</taxon>
        <taxon>Agaricales</taxon>
        <taxon>Marasmiineae</taxon>
        <taxon>Mycenaceae</taxon>
        <taxon>Mycena</taxon>
    </lineage>
</organism>
<dbReference type="InterPro" id="IPR032675">
    <property type="entry name" value="LRR_dom_sf"/>
</dbReference>
<dbReference type="AlphaFoldDB" id="A0AAD2JZX0"/>
<dbReference type="EMBL" id="CAVNYO010000169">
    <property type="protein sequence ID" value="CAK5271255.1"/>
    <property type="molecule type" value="Genomic_DNA"/>
</dbReference>
<dbReference type="Proteomes" id="UP001295794">
    <property type="component" value="Unassembled WGS sequence"/>
</dbReference>
<comment type="caution">
    <text evidence="1">The sequence shown here is derived from an EMBL/GenBank/DDBJ whole genome shotgun (WGS) entry which is preliminary data.</text>
</comment>